<reference evidence="2" key="1">
    <citation type="submission" date="2016-09" db="EMBL/GenBank/DDBJ databases">
        <authorList>
            <person name="Varghese N."/>
            <person name="Submissions S."/>
        </authorList>
    </citation>
    <scope>NUCLEOTIDE SEQUENCE [LARGE SCALE GENOMIC DNA]</scope>
    <source>
        <strain evidence="2">JS23</strain>
    </source>
</reference>
<proteinExistence type="predicted"/>
<evidence type="ECO:0000313" key="2">
    <source>
        <dbReference type="Proteomes" id="UP000243719"/>
    </source>
</evidence>
<keyword evidence="2" id="KW-1185">Reference proteome</keyword>
<gene>
    <name evidence="1" type="ORF">SAMN05216551_11024</name>
</gene>
<feature type="non-terminal residue" evidence="1">
    <location>
        <position position="45"/>
    </location>
</feature>
<protein>
    <submittedName>
        <fullName evidence="1">Uncharacterized protein</fullName>
    </submittedName>
</protein>
<evidence type="ECO:0000313" key="1">
    <source>
        <dbReference type="EMBL" id="SDV49980.1"/>
    </source>
</evidence>
<dbReference type="Proteomes" id="UP000243719">
    <property type="component" value="Unassembled WGS sequence"/>
</dbReference>
<dbReference type="AlphaFoldDB" id="A0A1H2PSI3"/>
<name>A0A1H2PSI3_9BURK</name>
<sequence>MPDRQARHGVFSFRRLASNRLPLVLGILRQQFGLSRWALGVGRWA</sequence>
<dbReference type="EMBL" id="FNLO01000010">
    <property type="protein sequence ID" value="SDV49980.1"/>
    <property type="molecule type" value="Genomic_DNA"/>
</dbReference>
<organism evidence="1 2">
    <name type="scientific">Chitinasiproducens palmae</name>
    <dbReference type="NCBI Taxonomy" id="1770053"/>
    <lineage>
        <taxon>Bacteria</taxon>
        <taxon>Pseudomonadati</taxon>
        <taxon>Pseudomonadota</taxon>
        <taxon>Betaproteobacteria</taxon>
        <taxon>Burkholderiales</taxon>
        <taxon>Burkholderiaceae</taxon>
        <taxon>Chitinasiproducens</taxon>
    </lineage>
</organism>
<accession>A0A1H2PSI3</accession>